<comment type="caution">
    <text evidence="1">The sequence shown here is derived from an EMBL/GenBank/DDBJ whole genome shotgun (WGS) entry which is preliminary data.</text>
</comment>
<name>A0ABP8ZIQ7_9ACTN</name>
<gene>
    <name evidence="1" type="ORF">GCM10023350_48780</name>
</gene>
<organism evidence="1 2">
    <name type="scientific">Nocardioides endophyticus</name>
    <dbReference type="NCBI Taxonomy" id="1353775"/>
    <lineage>
        <taxon>Bacteria</taxon>
        <taxon>Bacillati</taxon>
        <taxon>Actinomycetota</taxon>
        <taxon>Actinomycetes</taxon>
        <taxon>Propionibacteriales</taxon>
        <taxon>Nocardioidaceae</taxon>
        <taxon>Nocardioides</taxon>
    </lineage>
</organism>
<evidence type="ECO:0008006" key="3">
    <source>
        <dbReference type="Google" id="ProtNLM"/>
    </source>
</evidence>
<dbReference type="EMBL" id="BAABKN010000034">
    <property type="protein sequence ID" value="GAA4757402.1"/>
    <property type="molecule type" value="Genomic_DNA"/>
</dbReference>
<protein>
    <recommendedName>
        <fullName evidence="3">DUF402 domain-containing protein</fullName>
    </recommendedName>
</protein>
<accession>A0ABP8ZIQ7</accession>
<evidence type="ECO:0000313" key="1">
    <source>
        <dbReference type="EMBL" id="GAA4757402.1"/>
    </source>
</evidence>
<proteinExistence type="predicted"/>
<sequence length="80" mass="9238">MVTRSSYRAGPPSARHVWFGDTPEWTFTGSGRGWMIEVEVPDDVAESWRYMADGEWLQTYNPLAEAVNSYPRRAYPWPPT</sequence>
<keyword evidence="2" id="KW-1185">Reference proteome</keyword>
<reference evidence="2" key="1">
    <citation type="journal article" date="2019" name="Int. J. Syst. Evol. Microbiol.">
        <title>The Global Catalogue of Microorganisms (GCM) 10K type strain sequencing project: providing services to taxonomists for standard genome sequencing and annotation.</title>
        <authorList>
            <consortium name="The Broad Institute Genomics Platform"/>
            <consortium name="The Broad Institute Genome Sequencing Center for Infectious Disease"/>
            <person name="Wu L."/>
            <person name="Ma J."/>
        </authorList>
    </citation>
    <scope>NUCLEOTIDE SEQUENCE [LARGE SCALE GENOMIC DNA]</scope>
    <source>
        <strain evidence="2">JCM 18532</strain>
    </source>
</reference>
<evidence type="ECO:0000313" key="2">
    <source>
        <dbReference type="Proteomes" id="UP001499882"/>
    </source>
</evidence>
<dbReference type="Proteomes" id="UP001499882">
    <property type="component" value="Unassembled WGS sequence"/>
</dbReference>